<feature type="compositionally biased region" description="Acidic residues" evidence="1">
    <location>
        <begin position="174"/>
        <end position="183"/>
    </location>
</feature>
<protein>
    <submittedName>
        <fullName evidence="2">Uncharacterized protein</fullName>
    </submittedName>
</protein>
<feature type="non-terminal residue" evidence="2">
    <location>
        <position position="183"/>
    </location>
</feature>
<evidence type="ECO:0000313" key="2">
    <source>
        <dbReference type="EMBL" id="EJK64379.1"/>
    </source>
</evidence>
<feature type="compositionally biased region" description="Acidic residues" evidence="1">
    <location>
        <begin position="115"/>
        <end position="142"/>
    </location>
</feature>
<comment type="caution">
    <text evidence="2">The sequence shown here is derived from an EMBL/GenBank/DDBJ whole genome shotgun (WGS) entry which is preliminary data.</text>
</comment>
<accession>K0SHB2</accession>
<dbReference type="Proteomes" id="UP000266841">
    <property type="component" value="Unassembled WGS sequence"/>
</dbReference>
<feature type="compositionally biased region" description="Basic residues" evidence="1">
    <location>
        <begin position="148"/>
        <end position="158"/>
    </location>
</feature>
<dbReference type="AlphaFoldDB" id="K0SHB2"/>
<organism evidence="2 3">
    <name type="scientific">Thalassiosira oceanica</name>
    <name type="common">Marine diatom</name>
    <dbReference type="NCBI Taxonomy" id="159749"/>
    <lineage>
        <taxon>Eukaryota</taxon>
        <taxon>Sar</taxon>
        <taxon>Stramenopiles</taxon>
        <taxon>Ochrophyta</taxon>
        <taxon>Bacillariophyta</taxon>
        <taxon>Coscinodiscophyceae</taxon>
        <taxon>Thalassiosirophycidae</taxon>
        <taxon>Thalassiosirales</taxon>
        <taxon>Thalassiosiraceae</taxon>
        <taxon>Thalassiosira</taxon>
    </lineage>
</organism>
<feature type="compositionally biased region" description="Basic residues" evidence="1">
    <location>
        <begin position="74"/>
        <end position="92"/>
    </location>
</feature>
<feature type="region of interest" description="Disordered" evidence="1">
    <location>
        <begin position="1"/>
        <end position="29"/>
    </location>
</feature>
<reference evidence="2 3" key="1">
    <citation type="journal article" date="2012" name="Genome Biol.">
        <title>Genome and low-iron response of an oceanic diatom adapted to chronic iron limitation.</title>
        <authorList>
            <person name="Lommer M."/>
            <person name="Specht M."/>
            <person name="Roy A.S."/>
            <person name="Kraemer L."/>
            <person name="Andreson R."/>
            <person name="Gutowska M.A."/>
            <person name="Wolf J."/>
            <person name="Bergner S.V."/>
            <person name="Schilhabel M.B."/>
            <person name="Klostermeier U.C."/>
            <person name="Beiko R.G."/>
            <person name="Rosenstiel P."/>
            <person name="Hippler M."/>
            <person name="Laroche J."/>
        </authorList>
    </citation>
    <scope>NUCLEOTIDE SEQUENCE [LARGE SCALE GENOMIC DNA]</scope>
    <source>
        <strain evidence="2 3">CCMP1005</strain>
    </source>
</reference>
<proteinExistence type="predicted"/>
<dbReference type="EMBL" id="AGNL01017317">
    <property type="protein sequence ID" value="EJK64379.1"/>
    <property type="molecule type" value="Genomic_DNA"/>
</dbReference>
<evidence type="ECO:0000313" key="3">
    <source>
        <dbReference type="Proteomes" id="UP000266841"/>
    </source>
</evidence>
<keyword evidence="3" id="KW-1185">Reference proteome</keyword>
<gene>
    <name evidence="2" type="ORF">THAOC_14891</name>
</gene>
<feature type="region of interest" description="Disordered" evidence="1">
    <location>
        <begin position="57"/>
        <end position="183"/>
    </location>
</feature>
<sequence length="183" mass="20738">MSLEEDEGTPLKQPGKASGKKRYRGDRLIDQRTKLGRAAMHDMDKLSARELAARAAMGRFGGGDNSRSDDLPTVKKKKPARRDKQKPAKSRKQLGSSERKYKPVLTKKNPRREWDEDMEGSDFSESEIELMSEGESSGDDDSVLDRKKNAKKTMKSHMRKEIVIDSSSCRDSSGDEDDWDDER</sequence>
<name>K0SHB2_THAOC</name>
<evidence type="ECO:0000256" key="1">
    <source>
        <dbReference type="SAM" id="MobiDB-lite"/>
    </source>
</evidence>